<comment type="caution">
    <text evidence="2">The sequence shown here is derived from an EMBL/GenBank/DDBJ whole genome shotgun (WGS) entry which is preliminary data.</text>
</comment>
<organism evidence="2 3">
    <name type="scientific">Mortierella alpina</name>
    <name type="common">Oleaginous fungus</name>
    <name type="synonym">Mortierella renispora</name>
    <dbReference type="NCBI Taxonomy" id="64518"/>
    <lineage>
        <taxon>Eukaryota</taxon>
        <taxon>Fungi</taxon>
        <taxon>Fungi incertae sedis</taxon>
        <taxon>Mucoromycota</taxon>
        <taxon>Mortierellomycotina</taxon>
        <taxon>Mortierellomycetes</taxon>
        <taxon>Mortierellales</taxon>
        <taxon>Mortierellaceae</taxon>
        <taxon>Mortierella</taxon>
    </lineage>
</organism>
<gene>
    <name evidence="2" type="ORF">KVV02_001626</name>
</gene>
<accession>A0A9P8A8R9</accession>
<sequence>MILHGKSWYRPLFKECYQKKRASLNPNQRAANYFENWWLKRSSEFKDHLLADGFVLSVFLHGVCVGVPQLSGREVAHLRLQAKDSTSTDWYDQEPLVAGDLDPRKRFSTDRTTSGKDKKMLPYSHQRQCTVAASVWKNSIFLDLTLERRVEYMLHWCDVEKREEGFRKADGILLELFEGFNPEKETRIAFTKHDEDRWRTFCNARRINKDRISWNKYEWRFFLRTCNNIDLCSGLSMAEIGQSGHIDRLTDDGKYRLGACINIPQGLNFAKEQLEDFKTSKLFQGTDLENCRKGINILRDLMIKTAEKMKNRLPQLLDEHATLIAGCEDCESQLLEDAGENTCDQYETASENMALADSESQSLIMDEDNTTDSDHVASESRYPPVTKMTPSEYKEKSETSLWTLAVDEIDTDGPFFDIGDIDAFSKLPSSEAEAMIQGDSIKLQQHIQHRPTKALSHVASANRPSHAPAVVSRTGQPRVSLLKQLTLDDFLFKHSEGSQPFPPPRYNTAFSHNSSKMKTAKRGQQEQAEEFISEAATLDDDNDFVPSRDVARPALSLNFFRNIGDSTLTLPATIGDHKFSASLVGNAANCDMRISFNSFEACDDWGSSDVLTLHSTVQGLLQDNRKSFIVDRQANNANARKVTILLFLSRLLIFKHCLNVAGSSQTFTSARWTLLLVCPHVLFDKDIFNMLFLQLLNLQHHGEAPLSLLIRNVYEDTKECLIKQGCLPNIKEDTRLLVVHDEAQFLGDEFSGSFQSMSSSDDTPRPLLSPILHAFRNIGEHQLTLVTCGTGLSINTLFWVQSSGSGLKDSSTTFDYLEFPGWTDKDSIKTYISRVRDCLKDEKSRQALNEYLSQDALAMLYDKFVGRYRPCIVAIERIIECNDPSAWKKTVEDAEERLVSWAYRHIKGNLCYEILRVHEKQNRYKELRLESIDNMLGLLMYQRCMFGNHDLVLNEVNPELVEHAFGRIKIIKGHAVTVMDEPFVSLAVQNYFAAIDPYFAREVRKRMVKSSANEQGCVFERFMMKVFSETFNTRPLSEWPHQPAISEMCPALVGKVEIVGWREPGLEQGTTHAMMSMEEFMKAHVEEGSVRNKMPVAPFFFPKSKPSGPDLLFFIRVDGRKAIPVFVQMKLHQGSSNFSEKDWGDALSTVSAPKIEDHAKNFRKYCPDNVYISMIVAYPTKWAEALLAPSEVPRDSSGVQQVVINISGDIFPQEHVEFIDRLKNARKRTADHDDSTTELHYCISLRSHAFSSLKCYGGLASMETSAVGQRSEIEYGDVNDEEETSITLEALSDKKKLPPTNRLSKLFVGPPLEDTIHIIVQRPSPPPSGLDPEIAALRKQLSDVFDSSFSIGIVVKPEKKVAFSWCGIVDTATLDDLKKNIFDLYPQYAHDDYLEIFVYNGQPKPELIRDNEDLRKILKVVKTTSKARLTISLETPSKNFSAWTFKDVCDAYNLAPGSTDPGLGDLPPFTGIQAATLDSEFEGSISNQLINEVESRTRVLNLFGANEATKSMVVASFLIGATRLFEEDLYLESQRNLSGRRGNGPVDFSVHSRKTQSYTLGVTEVKKDDFRQGVAQNIVQLESALTAKKRKRDTYEVDGEEEDSPRKQRAYGIVTDSAEWAFIECTLHEDETVSYRMSSTRF</sequence>
<reference evidence="2" key="1">
    <citation type="submission" date="2021-07" db="EMBL/GenBank/DDBJ databases">
        <title>Draft genome of Mortierella alpina, strain LL118, isolated from an aspen leaf litter sample.</title>
        <authorList>
            <person name="Yang S."/>
            <person name="Vinatzer B.A."/>
        </authorList>
    </citation>
    <scope>NUCLEOTIDE SEQUENCE</scope>
    <source>
        <strain evidence="2">LL118</strain>
    </source>
</reference>
<dbReference type="Proteomes" id="UP000717515">
    <property type="component" value="Unassembled WGS sequence"/>
</dbReference>
<name>A0A9P8A8R9_MORAP</name>
<proteinExistence type="predicted"/>
<evidence type="ECO:0000313" key="3">
    <source>
        <dbReference type="Proteomes" id="UP000717515"/>
    </source>
</evidence>
<evidence type="ECO:0000256" key="1">
    <source>
        <dbReference type="SAM" id="MobiDB-lite"/>
    </source>
</evidence>
<protein>
    <submittedName>
        <fullName evidence="2">Uncharacterized protein</fullName>
    </submittedName>
</protein>
<dbReference type="EMBL" id="JAIFTL010000019">
    <property type="protein sequence ID" value="KAG9326447.1"/>
    <property type="molecule type" value="Genomic_DNA"/>
</dbReference>
<feature type="region of interest" description="Disordered" evidence="1">
    <location>
        <begin position="368"/>
        <end position="393"/>
    </location>
</feature>
<evidence type="ECO:0000313" key="2">
    <source>
        <dbReference type="EMBL" id="KAG9326447.1"/>
    </source>
</evidence>